<dbReference type="AlphaFoldDB" id="A0A7W9HPE2"/>
<keyword evidence="5" id="KW-0560">Oxidoreductase</keyword>
<dbReference type="EC" id="1.14.13.180" evidence="5"/>
<dbReference type="Pfam" id="PF21274">
    <property type="entry name" value="Rng_hyd_C"/>
    <property type="match status" value="1"/>
</dbReference>
<dbReference type="EMBL" id="JACHMO010000001">
    <property type="protein sequence ID" value="MBB5805801.1"/>
    <property type="molecule type" value="Genomic_DNA"/>
</dbReference>
<dbReference type="Proteomes" id="UP000552097">
    <property type="component" value="Unassembled WGS sequence"/>
</dbReference>
<evidence type="ECO:0000256" key="2">
    <source>
        <dbReference type="ARBA" id="ARBA00022630"/>
    </source>
</evidence>
<dbReference type="RefSeq" id="WP_184924605.1">
    <property type="nucleotide sequence ID" value="NZ_JACHMO010000001.1"/>
</dbReference>
<keyword evidence="2" id="KW-0285">Flavoprotein</keyword>
<name>A0A7W9HPE2_9PSEU</name>
<dbReference type="PANTHER" id="PTHR43004">
    <property type="entry name" value="TRK SYSTEM POTASSIUM UPTAKE PROTEIN"/>
    <property type="match status" value="1"/>
</dbReference>
<dbReference type="NCBIfam" id="NF046068">
    <property type="entry name" value="AkvoneHdxseDnrF"/>
    <property type="match status" value="1"/>
</dbReference>
<keyword evidence="6" id="KW-1185">Reference proteome</keyword>
<reference evidence="5 6" key="1">
    <citation type="submission" date="2020-08" db="EMBL/GenBank/DDBJ databases">
        <title>Sequencing the genomes of 1000 actinobacteria strains.</title>
        <authorList>
            <person name="Klenk H.-P."/>
        </authorList>
    </citation>
    <scope>NUCLEOTIDE SEQUENCE [LARGE SCALE GENOMIC DNA]</scope>
    <source>
        <strain evidence="5 6">DSM 45486</strain>
    </source>
</reference>
<organism evidence="5 6">
    <name type="scientific">Saccharothrix ecbatanensis</name>
    <dbReference type="NCBI Taxonomy" id="1105145"/>
    <lineage>
        <taxon>Bacteria</taxon>
        <taxon>Bacillati</taxon>
        <taxon>Actinomycetota</taxon>
        <taxon>Actinomycetes</taxon>
        <taxon>Pseudonocardiales</taxon>
        <taxon>Pseudonocardiaceae</taxon>
        <taxon>Saccharothrix</taxon>
    </lineage>
</organism>
<dbReference type="Gene3D" id="3.50.50.60">
    <property type="entry name" value="FAD/NAD(P)-binding domain"/>
    <property type="match status" value="1"/>
</dbReference>
<dbReference type="GO" id="GO:0071949">
    <property type="term" value="F:FAD binding"/>
    <property type="evidence" value="ECO:0007669"/>
    <property type="project" value="InterPro"/>
</dbReference>
<dbReference type="SUPFAM" id="SSF51905">
    <property type="entry name" value="FAD/NAD(P)-binding domain"/>
    <property type="match status" value="1"/>
</dbReference>
<comment type="cofactor">
    <cofactor evidence="1">
        <name>FAD</name>
        <dbReference type="ChEBI" id="CHEBI:57692"/>
    </cofactor>
</comment>
<dbReference type="NCBIfam" id="NF046069">
    <property type="entry name" value="AkvoneHdxseRdmE"/>
    <property type="match status" value="1"/>
</dbReference>
<evidence type="ECO:0000256" key="3">
    <source>
        <dbReference type="ARBA" id="ARBA00022827"/>
    </source>
</evidence>
<protein>
    <submittedName>
        <fullName evidence="5">Aklavinone 12-hydroxylase</fullName>
        <ecNumber evidence="5">1.14.13.180</ecNumber>
    </submittedName>
</protein>
<evidence type="ECO:0000256" key="1">
    <source>
        <dbReference type="ARBA" id="ARBA00001974"/>
    </source>
</evidence>
<accession>A0A7W9HPE2</accession>
<sequence>MEDRRAQVLVVGAGLSGLSATLFLAQQGIDVLGISKHRGTSPHPKATGQTHRTMELLRRVGVADEVLAGAAGLGGGVVIKVAESLQGQVFHTIVHEDHDWGTDLSPELPGMASQDHVEPVLLRRARELGAEVLFETELVSFTQQPDHVTATLRTRQTGHEWTVRADYLVAADGHRGTVRETLGIARQGRGPLAHHIGVVFDADLAVHLVPDKITLYYLRNPAFTGAFAATNTERRNVFTIEYDPAHESLADYPPQRCAELLRIATDAPDLDPDIREITAWEMAAWLSDRFRSDRVFLVGDAAKVTPPTGGLGGNTAIGDGFDLAWKLAAVVKGEAGEALLDSYEAERRPYAKLVVDGSFANYVPRFAPHLAGPDVPDEIDHLHLTLGYRCRSNAVLIDDTDQAPMEDPADPSGRPGFRAPHVTIELDGTKKSTVDLFTTWTLITLNEAWKGDVPSLYIPDIQDPTAELAKRYGIGTEGASLIRPDGVIAWRTTNPPTDHTHQLATTLATLTSKPHPHPHHHTIR</sequence>
<dbReference type="InterPro" id="IPR036188">
    <property type="entry name" value="FAD/NAD-bd_sf"/>
</dbReference>
<dbReference type="InterPro" id="IPR050641">
    <property type="entry name" value="RIFMO-like"/>
</dbReference>
<dbReference type="Pfam" id="PF01494">
    <property type="entry name" value="FAD_binding_3"/>
    <property type="match status" value="1"/>
</dbReference>
<evidence type="ECO:0000313" key="5">
    <source>
        <dbReference type="EMBL" id="MBB5805801.1"/>
    </source>
</evidence>
<proteinExistence type="predicted"/>
<dbReference type="InterPro" id="IPR002938">
    <property type="entry name" value="FAD-bd"/>
</dbReference>
<dbReference type="PRINTS" id="PR00420">
    <property type="entry name" value="RNGMNOXGNASE"/>
</dbReference>
<gene>
    <name evidence="5" type="ORF">F4560_005569</name>
</gene>
<evidence type="ECO:0000313" key="6">
    <source>
        <dbReference type="Proteomes" id="UP000552097"/>
    </source>
</evidence>
<feature type="domain" description="FAD-binding" evidence="4">
    <location>
        <begin position="6"/>
        <end position="357"/>
    </location>
</feature>
<keyword evidence="3" id="KW-0274">FAD</keyword>
<dbReference type="GO" id="GO:0016709">
    <property type="term" value="F:oxidoreductase activity, acting on paired donors, with incorporation or reduction of molecular oxygen, NAD(P)H as one donor, and incorporation of one atom of oxygen"/>
    <property type="evidence" value="ECO:0007669"/>
    <property type="project" value="UniProtKB-ARBA"/>
</dbReference>
<evidence type="ECO:0000259" key="4">
    <source>
        <dbReference type="Pfam" id="PF01494"/>
    </source>
</evidence>
<dbReference type="Gene3D" id="3.40.30.120">
    <property type="match status" value="1"/>
</dbReference>
<comment type="caution">
    <text evidence="5">The sequence shown here is derived from an EMBL/GenBank/DDBJ whole genome shotgun (WGS) entry which is preliminary data.</text>
</comment>
<dbReference type="PANTHER" id="PTHR43004:SF19">
    <property type="entry name" value="BINDING MONOOXYGENASE, PUTATIVE (JCVI)-RELATED"/>
    <property type="match status" value="1"/>
</dbReference>
<dbReference type="Gene3D" id="3.30.9.10">
    <property type="entry name" value="D-Amino Acid Oxidase, subunit A, domain 2"/>
    <property type="match status" value="1"/>
</dbReference>